<reference evidence="2 3" key="1">
    <citation type="submission" date="2024-09" db="EMBL/GenBank/DDBJ databases">
        <title>Chromosome-scale assembly of Riccia sorocarpa.</title>
        <authorList>
            <person name="Paukszto L."/>
        </authorList>
    </citation>
    <scope>NUCLEOTIDE SEQUENCE [LARGE SCALE GENOMIC DNA]</scope>
    <source>
        <strain evidence="2">LP-2024</strain>
        <tissue evidence="2">Aerial parts of the thallus</tissue>
    </source>
</reference>
<evidence type="ECO:0000313" key="3">
    <source>
        <dbReference type="Proteomes" id="UP001633002"/>
    </source>
</evidence>
<accession>A0ABD3I6R5</accession>
<sequence length="234" mass="26511">MSRKRVKSLLVDEVMESDEDQTTEQASPSKRMRAADVLTPGEKIRSSTAQSSSVYRVPHQLTGNSTEINFEELPMLTPNEVINYLDLAELKTKGIIKIDTKLFPPLNENGGQILLDVSVKALRKTMHFPLLEEYNRIKLIGKYYMSPYCSQTFVTLAMAHVDPELPHLRPDWHIMVVNFEIVCALSLTKPDLTSKGKFREGWIAVVRILQTLYQANEEKVGGSKISMRDESNAK</sequence>
<evidence type="ECO:0000256" key="1">
    <source>
        <dbReference type="SAM" id="MobiDB-lite"/>
    </source>
</evidence>
<feature type="region of interest" description="Disordered" evidence="1">
    <location>
        <begin position="1"/>
        <end position="36"/>
    </location>
</feature>
<keyword evidence="3" id="KW-1185">Reference proteome</keyword>
<gene>
    <name evidence="2" type="ORF">R1sor_011992</name>
</gene>
<dbReference type="EMBL" id="JBJQOH010000002">
    <property type="protein sequence ID" value="KAL3697916.1"/>
    <property type="molecule type" value="Genomic_DNA"/>
</dbReference>
<name>A0ABD3I6R5_9MARC</name>
<proteinExistence type="predicted"/>
<organism evidence="2 3">
    <name type="scientific">Riccia sorocarpa</name>
    <dbReference type="NCBI Taxonomy" id="122646"/>
    <lineage>
        <taxon>Eukaryota</taxon>
        <taxon>Viridiplantae</taxon>
        <taxon>Streptophyta</taxon>
        <taxon>Embryophyta</taxon>
        <taxon>Marchantiophyta</taxon>
        <taxon>Marchantiopsida</taxon>
        <taxon>Marchantiidae</taxon>
        <taxon>Marchantiales</taxon>
        <taxon>Ricciaceae</taxon>
        <taxon>Riccia</taxon>
    </lineage>
</organism>
<protein>
    <submittedName>
        <fullName evidence="2">Uncharacterized protein</fullName>
    </submittedName>
</protein>
<feature type="compositionally biased region" description="Acidic residues" evidence="1">
    <location>
        <begin position="13"/>
        <end position="22"/>
    </location>
</feature>
<comment type="caution">
    <text evidence="2">The sequence shown here is derived from an EMBL/GenBank/DDBJ whole genome shotgun (WGS) entry which is preliminary data.</text>
</comment>
<dbReference type="Proteomes" id="UP001633002">
    <property type="component" value="Unassembled WGS sequence"/>
</dbReference>
<dbReference type="AlphaFoldDB" id="A0ABD3I6R5"/>
<evidence type="ECO:0000313" key="2">
    <source>
        <dbReference type="EMBL" id="KAL3697916.1"/>
    </source>
</evidence>